<accession>A0A410H597</accession>
<evidence type="ECO:0000256" key="1">
    <source>
        <dbReference type="SAM" id="Coils"/>
    </source>
</evidence>
<name>A0A410H597_9GAMM</name>
<keyword evidence="3" id="KW-1185">Reference proteome</keyword>
<reference evidence="2 3" key="1">
    <citation type="journal article" date="2018" name="Environ. Microbiol.">
        <title>Genomes of ubiquitous marine and hypersaline Hydrogenovibrio, Thiomicrorhabdus and Thiomicrospira spp. encode a diversity of mechanisms to sustain chemolithoautotrophy in heterogeneous environments.</title>
        <authorList>
            <person name="Scott K.M."/>
            <person name="Williams J."/>
            <person name="Porter C.M.B."/>
            <person name="Russel S."/>
            <person name="Harmer T.L."/>
            <person name="Paul J.H."/>
            <person name="Antonen K.M."/>
            <person name="Bridges M.K."/>
            <person name="Camper G.J."/>
            <person name="Campla C.K."/>
            <person name="Casella L.G."/>
            <person name="Chase E."/>
            <person name="Conrad J.W."/>
            <person name="Cruz M.C."/>
            <person name="Dunlap D.S."/>
            <person name="Duran L."/>
            <person name="Fahsbender E.M."/>
            <person name="Goldsmith D.B."/>
            <person name="Keeley R.F."/>
            <person name="Kondoff M.R."/>
            <person name="Kussy B.I."/>
            <person name="Lane M.K."/>
            <person name="Lawler S."/>
            <person name="Leigh B.A."/>
            <person name="Lewis C."/>
            <person name="Lostal L.M."/>
            <person name="Marking D."/>
            <person name="Mancera P.A."/>
            <person name="McClenthan E.C."/>
            <person name="McIntyre E.A."/>
            <person name="Mine J.A."/>
            <person name="Modi S."/>
            <person name="Moore B.D."/>
            <person name="Morgan W.A."/>
            <person name="Nelson K.M."/>
            <person name="Nguyen K.N."/>
            <person name="Ogburn N."/>
            <person name="Parrino D.G."/>
            <person name="Pedapudi A.D."/>
            <person name="Pelham R.P."/>
            <person name="Preece A.M."/>
            <person name="Rampersad E.A."/>
            <person name="Richardson J.C."/>
            <person name="Rodgers C.M."/>
            <person name="Schaffer B.L."/>
            <person name="Sheridan N.E."/>
            <person name="Solone M.R."/>
            <person name="Staley Z.R."/>
            <person name="Tabuchi M."/>
            <person name="Waide R.J."/>
            <person name="Wanjugi P.W."/>
            <person name="Young S."/>
            <person name="Clum A."/>
            <person name="Daum C."/>
            <person name="Huntemann M."/>
            <person name="Ivanova N."/>
            <person name="Kyrpides N."/>
            <person name="Mikhailova N."/>
            <person name="Palaniappan K."/>
            <person name="Pillay M."/>
            <person name="Reddy T.B.K."/>
            <person name="Shapiro N."/>
            <person name="Stamatis D."/>
            <person name="Varghese N."/>
            <person name="Woyke T."/>
            <person name="Boden R."/>
            <person name="Freyermuth S.K."/>
            <person name="Kerfeld C.A."/>
        </authorList>
    </citation>
    <scope>NUCLEOTIDE SEQUENCE [LARGE SCALE GENOMIC DNA]</scope>
    <source>
        <strain evidence="2 3">JR-2</strain>
    </source>
</reference>
<dbReference type="Proteomes" id="UP000285478">
    <property type="component" value="Chromosome"/>
</dbReference>
<feature type="coiled-coil region" evidence="1">
    <location>
        <begin position="10"/>
        <end position="95"/>
    </location>
</feature>
<evidence type="ECO:0000313" key="3">
    <source>
        <dbReference type="Proteomes" id="UP000285478"/>
    </source>
</evidence>
<keyword evidence="1" id="KW-0175">Coiled coil</keyword>
<dbReference type="RefSeq" id="WP_128385376.1">
    <property type="nucleotide sequence ID" value="NZ_CP035033.1"/>
</dbReference>
<gene>
    <name evidence="2" type="ORF">EPV75_10645</name>
</gene>
<dbReference type="KEGG" id="htr:EPV75_10645"/>
<dbReference type="AlphaFoldDB" id="A0A410H597"/>
<evidence type="ECO:0000313" key="2">
    <source>
        <dbReference type="EMBL" id="QAB16095.1"/>
    </source>
</evidence>
<sequence length="96" mass="10813">MSTSNKQAYQAKLQAQLDEWSANIDALEAKARQADAQARIDLQAEIDTLKTYQHQAEAKLAELKTASDQAWQDLKQGIEQAHDNLKRALQTATDRF</sequence>
<protein>
    <submittedName>
        <fullName evidence="2">Coiled coil domain-containing protein</fullName>
    </submittedName>
</protein>
<proteinExistence type="predicted"/>
<dbReference type="EMBL" id="CP035033">
    <property type="protein sequence ID" value="QAB16095.1"/>
    <property type="molecule type" value="Genomic_DNA"/>
</dbReference>
<organism evidence="2 3">
    <name type="scientific">Hydrogenovibrio thermophilus</name>
    <dbReference type="NCBI Taxonomy" id="265883"/>
    <lineage>
        <taxon>Bacteria</taxon>
        <taxon>Pseudomonadati</taxon>
        <taxon>Pseudomonadota</taxon>
        <taxon>Gammaproteobacteria</taxon>
        <taxon>Thiotrichales</taxon>
        <taxon>Piscirickettsiaceae</taxon>
        <taxon>Hydrogenovibrio</taxon>
    </lineage>
</organism>